<sequence length="183" mass="19965">MDKAKVDFLNHASQQLCLSSPSTSAYLSMNLDLQFNNQTNQTRTRSCKSCGTSNAAGFTSEENISISARAQSKGQRKRSQQDRLATWTSHCLICGRNTKHSFTARAKPASSMKGALPIKASQEPLSPAPTTVGLNPQASHEPKLSSKKRAKARKDREGLQALLNKTKLAAVPSKLSFMDLMKK</sequence>
<dbReference type="OrthoDB" id="438080at2759"/>
<evidence type="ECO:0000313" key="3">
    <source>
        <dbReference type="Proteomes" id="UP000030752"/>
    </source>
</evidence>
<dbReference type="eggNOG" id="ENOG502T374">
    <property type="taxonomic scope" value="Eukaryota"/>
</dbReference>
<accession>W2RYX3</accession>
<dbReference type="GeneID" id="19970986"/>
<dbReference type="STRING" id="1220924.W2RYX3"/>
<protein>
    <submittedName>
        <fullName evidence="2">Uncharacterized protein</fullName>
    </submittedName>
</protein>
<feature type="compositionally biased region" description="Polar residues" evidence="1">
    <location>
        <begin position="128"/>
        <end position="138"/>
    </location>
</feature>
<dbReference type="EMBL" id="KB822719">
    <property type="protein sequence ID" value="ETN41711.1"/>
    <property type="molecule type" value="Genomic_DNA"/>
</dbReference>
<dbReference type="VEuPathDB" id="FungiDB:HMPREF1541_03647"/>
<keyword evidence="3" id="KW-1185">Reference proteome</keyword>
<dbReference type="Proteomes" id="UP000030752">
    <property type="component" value="Unassembled WGS sequence"/>
</dbReference>
<feature type="region of interest" description="Disordered" evidence="1">
    <location>
        <begin position="121"/>
        <end position="155"/>
    </location>
</feature>
<reference evidence="2 3" key="1">
    <citation type="submission" date="2013-03" db="EMBL/GenBank/DDBJ databases">
        <title>The Genome Sequence of Phialophora europaea CBS 101466.</title>
        <authorList>
            <consortium name="The Broad Institute Genomics Platform"/>
            <person name="Cuomo C."/>
            <person name="de Hoog S."/>
            <person name="Gorbushina A."/>
            <person name="Walker B."/>
            <person name="Young S.K."/>
            <person name="Zeng Q."/>
            <person name="Gargeya S."/>
            <person name="Fitzgerald M."/>
            <person name="Haas B."/>
            <person name="Abouelleil A."/>
            <person name="Allen A.W."/>
            <person name="Alvarado L."/>
            <person name="Arachchi H.M."/>
            <person name="Berlin A.M."/>
            <person name="Chapman S.B."/>
            <person name="Gainer-Dewar J."/>
            <person name="Goldberg J."/>
            <person name="Griggs A."/>
            <person name="Gujja S."/>
            <person name="Hansen M."/>
            <person name="Howarth C."/>
            <person name="Imamovic A."/>
            <person name="Ireland A."/>
            <person name="Larimer J."/>
            <person name="McCowan C."/>
            <person name="Murphy C."/>
            <person name="Pearson M."/>
            <person name="Poon T.W."/>
            <person name="Priest M."/>
            <person name="Roberts A."/>
            <person name="Saif S."/>
            <person name="Shea T."/>
            <person name="Sisk P."/>
            <person name="Sykes S."/>
            <person name="Wortman J."/>
            <person name="Nusbaum C."/>
            <person name="Birren B."/>
        </authorList>
    </citation>
    <scope>NUCLEOTIDE SEQUENCE [LARGE SCALE GENOMIC DNA]</scope>
    <source>
        <strain evidence="2 3">CBS 101466</strain>
    </source>
</reference>
<name>W2RYX3_CYPE1</name>
<organism evidence="2 3">
    <name type="scientific">Cyphellophora europaea (strain CBS 101466)</name>
    <name type="common">Phialophora europaea</name>
    <dbReference type="NCBI Taxonomy" id="1220924"/>
    <lineage>
        <taxon>Eukaryota</taxon>
        <taxon>Fungi</taxon>
        <taxon>Dikarya</taxon>
        <taxon>Ascomycota</taxon>
        <taxon>Pezizomycotina</taxon>
        <taxon>Eurotiomycetes</taxon>
        <taxon>Chaetothyriomycetidae</taxon>
        <taxon>Chaetothyriales</taxon>
        <taxon>Cyphellophoraceae</taxon>
        <taxon>Cyphellophora</taxon>
    </lineage>
</organism>
<proteinExistence type="predicted"/>
<evidence type="ECO:0000313" key="2">
    <source>
        <dbReference type="EMBL" id="ETN41711.1"/>
    </source>
</evidence>
<dbReference type="InParanoid" id="W2RYX3"/>
<gene>
    <name evidence="2" type="ORF">HMPREF1541_03647</name>
</gene>
<dbReference type="RefSeq" id="XP_008716220.1">
    <property type="nucleotide sequence ID" value="XM_008717998.1"/>
</dbReference>
<evidence type="ECO:0000256" key="1">
    <source>
        <dbReference type="SAM" id="MobiDB-lite"/>
    </source>
</evidence>
<dbReference type="HOGENOM" id="CLU_081044_2_0_1"/>
<dbReference type="AlphaFoldDB" id="W2RYX3"/>